<gene>
    <name evidence="2" type="ORF">PRZ48_012986</name>
</gene>
<feature type="compositionally biased region" description="Polar residues" evidence="1">
    <location>
        <begin position="29"/>
        <end position="39"/>
    </location>
</feature>
<name>A0ABR0E3N3_ZASCE</name>
<accession>A0ABR0E3N3</accession>
<sequence length="194" mass="22042">MSIAQHTTRVTEMEGGKDAWAQEVESLLDATQQRLSLQPTIDPAQDESASSAEHSFTTPLLQEQGQQLRRAAEGKKKDLKWLLGLHSTTPDRPAPTPTKPSKRTLTRSIKLPRWSLQIEVVGRAIHTKNKRTKRRQALWEVEVTIARHQGEEEDRKAMKQMYLGLEIANHRLLDERTGRSSPMILHGWVAKTNT</sequence>
<organism evidence="2 3">
    <name type="scientific">Zasmidium cellare</name>
    <name type="common">Wine cellar mold</name>
    <name type="synonym">Racodium cellare</name>
    <dbReference type="NCBI Taxonomy" id="395010"/>
    <lineage>
        <taxon>Eukaryota</taxon>
        <taxon>Fungi</taxon>
        <taxon>Dikarya</taxon>
        <taxon>Ascomycota</taxon>
        <taxon>Pezizomycotina</taxon>
        <taxon>Dothideomycetes</taxon>
        <taxon>Dothideomycetidae</taxon>
        <taxon>Mycosphaerellales</taxon>
        <taxon>Mycosphaerellaceae</taxon>
        <taxon>Zasmidium</taxon>
    </lineage>
</organism>
<evidence type="ECO:0000313" key="3">
    <source>
        <dbReference type="Proteomes" id="UP001305779"/>
    </source>
</evidence>
<dbReference type="EMBL" id="JAXOVC010000011">
    <property type="protein sequence ID" value="KAK4495718.1"/>
    <property type="molecule type" value="Genomic_DNA"/>
</dbReference>
<feature type="region of interest" description="Disordered" evidence="1">
    <location>
        <begin position="1"/>
        <end position="57"/>
    </location>
</feature>
<comment type="caution">
    <text evidence="2">The sequence shown here is derived from an EMBL/GenBank/DDBJ whole genome shotgun (WGS) entry which is preliminary data.</text>
</comment>
<keyword evidence="3" id="KW-1185">Reference proteome</keyword>
<evidence type="ECO:0000313" key="2">
    <source>
        <dbReference type="EMBL" id="KAK4495718.1"/>
    </source>
</evidence>
<dbReference type="Proteomes" id="UP001305779">
    <property type="component" value="Unassembled WGS sequence"/>
</dbReference>
<evidence type="ECO:0000256" key="1">
    <source>
        <dbReference type="SAM" id="MobiDB-lite"/>
    </source>
</evidence>
<reference evidence="2 3" key="1">
    <citation type="journal article" date="2023" name="G3 (Bethesda)">
        <title>A chromosome-level genome assembly of Zasmidium syzygii isolated from banana leaves.</title>
        <authorList>
            <person name="van Westerhoven A.C."/>
            <person name="Mehrabi R."/>
            <person name="Talebi R."/>
            <person name="Steentjes M.B.F."/>
            <person name="Corcolon B."/>
            <person name="Chong P.A."/>
            <person name="Kema G.H.J."/>
            <person name="Seidl M.F."/>
        </authorList>
    </citation>
    <scope>NUCLEOTIDE SEQUENCE [LARGE SCALE GENOMIC DNA]</scope>
    <source>
        <strain evidence="2 3">P124</strain>
    </source>
</reference>
<feature type="compositionally biased region" description="Polar residues" evidence="1">
    <location>
        <begin position="47"/>
        <end position="57"/>
    </location>
</feature>
<proteinExistence type="predicted"/>
<protein>
    <submittedName>
        <fullName evidence="2">Uncharacterized protein</fullName>
    </submittedName>
</protein>